<feature type="compositionally biased region" description="Polar residues" evidence="1">
    <location>
        <begin position="333"/>
        <end position="344"/>
    </location>
</feature>
<gene>
    <name evidence="2" type="ORF">SAMEA2070301_02714</name>
</gene>
<accession>A0AB38CZK5</accession>
<feature type="region of interest" description="Disordered" evidence="1">
    <location>
        <begin position="166"/>
        <end position="294"/>
    </location>
</feature>
<feature type="compositionally biased region" description="Low complexity" evidence="1">
    <location>
        <begin position="345"/>
        <end position="357"/>
    </location>
</feature>
<dbReference type="RefSeq" id="WP_236737965.1">
    <property type="nucleotide sequence ID" value="NZ_FRYS01000015.1"/>
</dbReference>
<dbReference type="Proteomes" id="UP000185210">
    <property type="component" value="Unassembled WGS sequence"/>
</dbReference>
<reference evidence="2 3" key="1">
    <citation type="submission" date="2016-11" db="EMBL/GenBank/DDBJ databases">
        <authorList>
            <consortium name="Pathogen Informatics"/>
        </authorList>
    </citation>
    <scope>NUCLEOTIDE SEQUENCE [LARGE SCALE GENOMIC DNA]</scope>
    <source>
        <strain evidence="2 3">104</strain>
    </source>
</reference>
<feature type="region of interest" description="Disordered" evidence="1">
    <location>
        <begin position="331"/>
        <end position="411"/>
    </location>
</feature>
<sequence>MSRSDIPKPVDDPFALVGDSWPTESESAYHDAKVLADNTATTTSILSQSASDAEVRMADERGKTAYSVSGGYGSAAAQLHAQALEYHTISAWMSDAAGSVLSAKRQISALVRSGTSEIRDALNSELSGTPATPSSSELINKYQGEITQVAIKLGVELDGIGHSLAGAPGASRSPSYTSISTTPTPEHADPHVSMASYTGTPGAPAPEPQKLPEMPRAASAPSGTESPSSPSAPSSTTSPHIANPILSNLVAGSTSSSSTPSSTGTSSSKSPSSTTATSTPAGQQAQQPNEQHQNIKSPALPRIASLPLPDLPAAAAESIATAVTSAAAHQLPTAPTTPGSSQAPASTGITPGISGTPPMTPTPPAGLSPMGGLPTPPVVQAPPVTQGTPASQTPGVQAPAPQSPAPAPRGPVADLAWIQRNYGLSPGVELPKSETTSIPALFITDLPENESTLHRVLASIRHQFEAAGWSQPMSAATIRRGLEARTVYATADGLSIHPAGILLPDGVLPLDEVPSRPVALDLHGSLMVTEKLTALIPRTWEVEAVLSTVPGGENSQSAEQFQQLVESGELLECKVSRGRDDVRDDEALRVFARAALGSGGCGELEVESARLRAARWVGVQPVGYRDVLARWYLSDAAESMSRGNWGEAVHSAGKYMSLNQSRSQAA</sequence>
<feature type="compositionally biased region" description="Low complexity" evidence="1">
    <location>
        <begin position="217"/>
        <end position="239"/>
    </location>
</feature>
<proteinExistence type="predicted"/>
<comment type="caution">
    <text evidence="2">The sequence shown here is derived from an EMBL/GenBank/DDBJ whole genome shotgun (WGS) entry which is preliminary data.</text>
</comment>
<feature type="compositionally biased region" description="Low complexity" evidence="1">
    <location>
        <begin position="173"/>
        <end position="185"/>
    </location>
</feature>
<evidence type="ECO:0000313" key="3">
    <source>
        <dbReference type="Proteomes" id="UP000185210"/>
    </source>
</evidence>
<feature type="compositionally biased region" description="Low complexity" evidence="1">
    <location>
        <begin position="251"/>
        <end position="292"/>
    </location>
</feature>
<name>A0AB38CZK5_9MYCO</name>
<organism evidence="2 3">
    <name type="scientific">Mycobacteroides abscessus subsp. abscessus</name>
    <dbReference type="NCBI Taxonomy" id="1185650"/>
    <lineage>
        <taxon>Bacteria</taxon>
        <taxon>Bacillati</taxon>
        <taxon>Actinomycetota</taxon>
        <taxon>Actinomycetes</taxon>
        <taxon>Mycobacteriales</taxon>
        <taxon>Mycobacteriaceae</taxon>
        <taxon>Mycobacteroides</taxon>
        <taxon>Mycobacteroides abscessus</taxon>
    </lineage>
</organism>
<evidence type="ECO:0000256" key="1">
    <source>
        <dbReference type="SAM" id="MobiDB-lite"/>
    </source>
</evidence>
<evidence type="ECO:0000313" key="2">
    <source>
        <dbReference type="EMBL" id="SIB01230.1"/>
    </source>
</evidence>
<dbReference type="EMBL" id="FSHM01000003">
    <property type="protein sequence ID" value="SIB01230.1"/>
    <property type="molecule type" value="Genomic_DNA"/>
</dbReference>
<feature type="compositionally biased region" description="Low complexity" evidence="1">
    <location>
        <begin position="381"/>
        <end position="400"/>
    </location>
</feature>
<dbReference type="AlphaFoldDB" id="A0AB38CZK5"/>
<protein>
    <submittedName>
        <fullName evidence="2">Uncharacterized protein</fullName>
    </submittedName>
</protein>